<organism evidence="2 3">
    <name type="scientific">Ceratodon purpureus</name>
    <name type="common">Fire moss</name>
    <name type="synonym">Dicranum purpureum</name>
    <dbReference type="NCBI Taxonomy" id="3225"/>
    <lineage>
        <taxon>Eukaryota</taxon>
        <taxon>Viridiplantae</taxon>
        <taxon>Streptophyta</taxon>
        <taxon>Embryophyta</taxon>
        <taxon>Bryophyta</taxon>
        <taxon>Bryophytina</taxon>
        <taxon>Bryopsida</taxon>
        <taxon>Dicranidae</taxon>
        <taxon>Pseudoditrichales</taxon>
        <taxon>Ditrichaceae</taxon>
        <taxon>Ceratodon</taxon>
    </lineage>
</organism>
<dbReference type="Pfam" id="PF00201">
    <property type="entry name" value="UDPGT"/>
    <property type="match status" value="1"/>
</dbReference>
<comment type="caution">
    <text evidence="2">The sequence shown here is derived from an EMBL/GenBank/DDBJ whole genome shotgun (WGS) entry which is preliminary data.</text>
</comment>
<evidence type="ECO:0008006" key="4">
    <source>
        <dbReference type="Google" id="ProtNLM"/>
    </source>
</evidence>
<accession>A0A8T0IUA9</accession>
<name>A0A8T0IUA9_CERPU</name>
<dbReference type="AlphaFoldDB" id="A0A8T0IUA9"/>
<dbReference type="InterPro" id="IPR002213">
    <property type="entry name" value="UDP_glucos_trans"/>
</dbReference>
<protein>
    <recommendedName>
        <fullName evidence="4">Glycosyltransferase</fullName>
    </recommendedName>
</protein>
<dbReference type="EMBL" id="CM026422">
    <property type="protein sequence ID" value="KAG0586396.1"/>
    <property type="molecule type" value="Genomic_DNA"/>
</dbReference>
<dbReference type="Gene3D" id="3.40.50.2000">
    <property type="entry name" value="Glycogen Phosphorylase B"/>
    <property type="match status" value="2"/>
</dbReference>
<evidence type="ECO:0000313" key="2">
    <source>
        <dbReference type="EMBL" id="KAG0586396.1"/>
    </source>
</evidence>
<keyword evidence="1" id="KW-0808">Transferase</keyword>
<gene>
    <name evidence="2" type="ORF">KC19_2G087600</name>
</gene>
<dbReference type="FunFam" id="3.40.50.2000:FF:000060">
    <property type="entry name" value="Glycosyltransferase"/>
    <property type="match status" value="1"/>
</dbReference>
<dbReference type="Proteomes" id="UP000822688">
    <property type="component" value="Chromosome 2"/>
</dbReference>
<dbReference type="GO" id="GO:0008194">
    <property type="term" value="F:UDP-glycosyltransferase activity"/>
    <property type="evidence" value="ECO:0007669"/>
    <property type="project" value="InterPro"/>
</dbReference>
<sequence length="506" mass="56108">MGSDGDQVREEVKLQPKPHVVMLTMPAPGHIFPYVALGRVLARQGIKVTFLSSGCIPDKLRRDVEEEEDLDMSIGTVLEDPLPEPESLMGLFPWIAKLPPEEMVEHAYQLIQKLSPPPCCFISDVFIPWTKELAAKLGIPRHFLMTMSASTLSLLFSVPLFTKEGLLPVEPAAEVELPVPGVGNVAPGDMWEYFVKGNPFGFHEWVLCLEGLIQSFPTATYLVNSTEELEPEAFRALTEPVPFIGEVAKVVSIGPLEQSFAFKDGTADSFEPSESAKSKKRLSEVEEWLDAQPDGSVLYISLGSIFFLNAEEVLELAHGLEASGQRFLWIIRLPDAGHVMVSKQPTKEEISAILPPGFEERTKGRGLFHSSWVPQPKILSHKAVGLFISHCGWNSILEAISSSTPILAGYPRFLDQWLNATMIGKYFQIGMDLRDCAGGFERGSVETCIRLMMEGEEGRVARRNITILNKVLRDAVTPSLGPSLKNLEQYVVEIFSMARKFNNSHS</sequence>
<evidence type="ECO:0000313" key="3">
    <source>
        <dbReference type="Proteomes" id="UP000822688"/>
    </source>
</evidence>
<keyword evidence="3" id="KW-1185">Reference proteome</keyword>
<dbReference type="SUPFAM" id="SSF53756">
    <property type="entry name" value="UDP-Glycosyltransferase/glycogen phosphorylase"/>
    <property type="match status" value="1"/>
</dbReference>
<reference evidence="2" key="1">
    <citation type="submission" date="2020-06" db="EMBL/GenBank/DDBJ databases">
        <title>WGS assembly of Ceratodon purpureus strain R40.</title>
        <authorList>
            <person name="Carey S.B."/>
            <person name="Jenkins J."/>
            <person name="Shu S."/>
            <person name="Lovell J.T."/>
            <person name="Sreedasyam A."/>
            <person name="Maumus F."/>
            <person name="Tiley G.P."/>
            <person name="Fernandez-Pozo N."/>
            <person name="Barry K."/>
            <person name="Chen C."/>
            <person name="Wang M."/>
            <person name="Lipzen A."/>
            <person name="Daum C."/>
            <person name="Saski C.A."/>
            <person name="Payton A.C."/>
            <person name="Mcbreen J.C."/>
            <person name="Conrad R.E."/>
            <person name="Kollar L.M."/>
            <person name="Olsson S."/>
            <person name="Huttunen S."/>
            <person name="Landis J.B."/>
            <person name="Wickett N.J."/>
            <person name="Johnson M.G."/>
            <person name="Rensing S.A."/>
            <person name="Grimwood J."/>
            <person name="Schmutz J."/>
            <person name="Mcdaniel S.F."/>
        </authorList>
    </citation>
    <scope>NUCLEOTIDE SEQUENCE</scope>
    <source>
        <strain evidence="2">R40</strain>
    </source>
</reference>
<dbReference type="CDD" id="cd03784">
    <property type="entry name" value="GT1_Gtf-like"/>
    <property type="match status" value="1"/>
</dbReference>
<evidence type="ECO:0000256" key="1">
    <source>
        <dbReference type="ARBA" id="ARBA00022679"/>
    </source>
</evidence>
<dbReference type="PANTHER" id="PTHR48045">
    <property type="entry name" value="UDP-GLYCOSYLTRANSFERASE 72B1"/>
    <property type="match status" value="1"/>
</dbReference>
<proteinExistence type="predicted"/>
<dbReference type="PANTHER" id="PTHR48045:SF31">
    <property type="entry name" value="UDP-GLYCOSYLTRANSFERASE 76B1-LIKE"/>
    <property type="match status" value="1"/>
</dbReference>